<feature type="non-terminal residue" evidence="1">
    <location>
        <position position="1"/>
    </location>
</feature>
<name>X1K0U0_9ZZZZ</name>
<reference evidence="1" key="1">
    <citation type="journal article" date="2014" name="Front. Microbiol.">
        <title>High frequency of phylogenetically diverse reductive dehalogenase-homologous genes in deep subseafloor sedimentary metagenomes.</title>
        <authorList>
            <person name="Kawai M."/>
            <person name="Futagami T."/>
            <person name="Toyoda A."/>
            <person name="Takaki Y."/>
            <person name="Nishi S."/>
            <person name="Hori S."/>
            <person name="Arai W."/>
            <person name="Tsubouchi T."/>
            <person name="Morono Y."/>
            <person name="Uchiyama I."/>
            <person name="Ito T."/>
            <person name="Fujiyama A."/>
            <person name="Inagaki F."/>
            <person name="Takami H."/>
        </authorList>
    </citation>
    <scope>NUCLEOTIDE SEQUENCE</scope>
    <source>
        <strain evidence="1">Expedition CK06-06</strain>
    </source>
</reference>
<accession>X1K0U0</accession>
<sequence>RLQAGLHLVLARTSPQNEEQKDVYNRGIT</sequence>
<organism evidence="1">
    <name type="scientific">marine sediment metagenome</name>
    <dbReference type="NCBI Taxonomy" id="412755"/>
    <lineage>
        <taxon>unclassified sequences</taxon>
        <taxon>metagenomes</taxon>
        <taxon>ecological metagenomes</taxon>
    </lineage>
</organism>
<proteinExistence type="predicted"/>
<gene>
    <name evidence="1" type="ORF">S06H3_07720</name>
</gene>
<dbReference type="EMBL" id="BARV01003162">
    <property type="protein sequence ID" value="GAI00103.1"/>
    <property type="molecule type" value="Genomic_DNA"/>
</dbReference>
<comment type="caution">
    <text evidence="1">The sequence shown here is derived from an EMBL/GenBank/DDBJ whole genome shotgun (WGS) entry which is preliminary data.</text>
</comment>
<evidence type="ECO:0000313" key="1">
    <source>
        <dbReference type="EMBL" id="GAI00103.1"/>
    </source>
</evidence>
<dbReference type="AlphaFoldDB" id="X1K0U0"/>
<protein>
    <submittedName>
        <fullName evidence="1">Uncharacterized protein</fullName>
    </submittedName>
</protein>